<keyword evidence="3" id="KW-1185">Reference proteome</keyword>
<dbReference type="Proteomes" id="UP001500729">
    <property type="component" value="Unassembled WGS sequence"/>
</dbReference>
<dbReference type="PROSITE" id="PS50995">
    <property type="entry name" value="HTH_MARR_2"/>
    <property type="match status" value="1"/>
</dbReference>
<evidence type="ECO:0000259" key="1">
    <source>
        <dbReference type="PROSITE" id="PS50995"/>
    </source>
</evidence>
<feature type="domain" description="HTH marR-type" evidence="1">
    <location>
        <begin position="24"/>
        <end position="160"/>
    </location>
</feature>
<organism evidence="2 3">
    <name type="scientific">Saccharopolyspora erythraea</name>
    <name type="common">Streptomyces erythraeus</name>
    <dbReference type="NCBI Taxonomy" id="1836"/>
    <lineage>
        <taxon>Bacteria</taxon>
        <taxon>Bacillati</taxon>
        <taxon>Actinomycetota</taxon>
        <taxon>Actinomycetes</taxon>
        <taxon>Pseudonocardiales</taxon>
        <taxon>Pseudonocardiaceae</taxon>
        <taxon>Saccharopolyspora</taxon>
    </lineage>
</organism>
<name>A0ABN1CER0_SACER</name>
<dbReference type="Gene3D" id="1.10.10.10">
    <property type="entry name" value="Winged helix-like DNA-binding domain superfamily/Winged helix DNA-binding domain"/>
    <property type="match status" value="1"/>
</dbReference>
<dbReference type="InterPro" id="IPR039422">
    <property type="entry name" value="MarR/SlyA-like"/>
</dbReference>
<sequence length="174" mass="19188">MAAGRTIPGKLAVVDEPRWLSDEQQRAWRKFAALMTVVPAGLDAQLQRDSDLTHFGYWVLAMLSEDPDRALRMSHLAAQANASPSRVSHVVSKLEARGWVRRHRAAADGRGNVAELTEAGYQKVREAAPGHVEQVRSMIFDGLDEDQVRRLDEICGAVLAHLDPGGRLCTQVGR</sequence>
<dbReference type="PANTHER" id="PTHR33164">
    <property type="entry name" value="TRANSCRIPTIONAL REGULATOR, MARR FAMILY"/>
    <property type="match status" value="1"/>
</dbReference>
<dbReference type="SMART" id="SM00347">
    <property type="entry name" value="HTH_MARR"/>
    <property type="match status" value="1"/>
</dbReference>
<dbReference type="InterPro" id="IPR036390">
    <property type="entry name" value="WH_DNA-bd_sf"/>
</dbReference>
<protein>
    <submittedName>
        <fullName evidence="2">MarR family transcriptional regulator</fullName>
    </submittedName>
</protein>
<dbReference type="SUPFAM" id="SSF46785">
    <property type="entry name" value="Winged helix' DNA-binding domain"/>
    <property type="match status" value="1"/>
</dbReference>
<dbReference type="PANTHER" id="PTHR33164:SF99">
    <property type="entry name" value="MARR FAMILY REGULATORY PROTEIN"/>
    <property type="match status" value="1"/>
</dbReference>
<dbReference type="InterPro" id="IPR000835">
    <property type="entry name" value="HTH_MarR-typ"/>
</dbReference>
<dbReference type="EMBL" id="BAAAGS010000007">
    <property type="protein sequence ID" value="GAA0517322.1"/>
    <property type="molecule type" value="Genomic_DNA"/>
</dbReference>
<accession>A0ABN1CER0</accession>
<reference evidence="2 3" key="1">
    <citation type="journal article" date="2019" name="Int. J. Syst. Evol. Microbiol.">
        <title>The Global Catalogue of Microorganisms (GCM) 10K type strain sequencing project: providing services to taxonomists for standard genome sequencing and annotation.</title>
        <authorList>
            <consortium name="The Broad Institute Genomics Platform"/>
            <consortium name="The Broad Institute Genome Sequencing Center for Infectious Disease"/>
            <person name="Wu L."/>
            <person name="Ma J."/>
        </authorList>
    </citation>
    <scope>NUCLEOTIDE SEQUENCE [LARGE SCALE GENOMIC DNA]</scope>
    <source>
        <strain evidence="2 3">JCM 10303</strain>
    </source>
</reference>
<evidence type="ECO:0000313" key="2">
    <source>
        <dbReference type="EMBL" id="GAA0517322.1"/>
    </source>
</evidence>
<comment type="caution">
    <text evidence="2">The sequence shown here is derived from an EMBL/GenBank/DDBJ whole genome shotgun (WGS) entry which is preliminary data.</text>
</comment>
<dbReference type="Pfam" id="PF12802">
    <property type="entry name" value="MarR_2"/>
    <property type="match status" value="1"/>
</dbReference>
<evidence type="ECO:0000313" key="3">
    <source>
        <dbReference type="Proteomes" id="UP001500729"/>
    </source>
</evidence>
<proteinExistence type="predicted"/>
<dbReference type="InterPro" id="IPR036388">
    <property type="entry name" value="WH-like_DNA-bd_sf"/>
</dbReference>
<gene>
    <name evidence="2" type="ORF">GCM10009533_15560</name>
</gene>